<protein>
    <submittedName>
        <fullName evidence="1">Uncharacterized protein</fullName>
    </submittedName>
</protein>
<dbReference type="HOGENOM" id="CLU_754008_0_0_5"/>
<dbReference type="Proteomes" id="UP000009286">
    <property type="component" value="Chromosome"/>
</dbReference>
<dbReference type="RefSeq" id="WP_014102367.1">
    <property type="nucleotide sequence ID" value="NC_016026.1"/>
</dbReference>
<name>G2KR97_MICAA</name>
<evidence type="ECO:0000313" key="1">
    <source>
        <dbReference type="EMBL" id="AEP09144.1"/>
    </source>
</evidence>
<reference evidence="1 2" key="1">
    <citation type="journal article" date="2011" name="BMC Genomics">
        <title>Genomic insights into an obligate epibiotic bacterial predator: Micavibrio aeruginosavorus ARL-13.</title>
        <authorList>
            <person name="Wang Z."/>
            <person name="Kadouri D."/>
            <person name="Wu M."/>
        </authorList>
    </citation>
    <scope>NUCLEOTIDE SEQUENCE [LARGE SCALE GENOMIC DNA]</scope>
    <source>
        <strain evidence="1 2">ARL-13</strain>
    </source>
</reference>
<proteinExistence type="predicted"/>
<dbReference type="EMBL" id="CP002382">
    <property type="protein sequence ID" value="AEP09144.1"/>
    <property type="molecule type" value="Genomic_DNA"/>
</dbReference>
<evidence type="ECO:0000313" key="2">
    <source>
        <dbReference type="Proteomes" id="UP000009286"/>
    </source>
</evidence>
<dbReference type="KEGG" id="mai:MICA_810"/>
<sequence length="367" mass="40436">MQDSPRDRHSATSSSQSLSSAWNNAAEQVVLDSALTALRTDLARLNDPYLGAVGLDFINRLSRIGCRHIPTADGSCMAAYQSFIYPADPASNGFNNRIAYGPKARDNKNLLFSAHIHEGMHALQKASAPALHASPYNPMTRIILCPRDWITAQERCEQDAYVKQAWLNSLMAVHDATLYKTSRTDPMSVSHFNSLRLTYGNLHTAMAHAAKTVLDRNFFAGPLPAGQPPTSFADHYHALSINNYAQIIASRIRNDGENIIFVRLDPDDILDIGHGFGPNPFTRPGAMKCAQDFARPSKLSFDNKASLRDLNMDLGIVDDRSLPTLREALVTIGITRAEFLARAYNGYIEPRLTPPPIIQPLTKSPAP</sequence>
<dbReference type="STRING" id="856793.MICA_810"/>
<gene>
    <name evidence="1" type="ordered locus">MICA_810</name>
</gene>
<accession>G2KR97</accession>
<keyword evidence="2" id="KW-1185">Reference proteome</keyword>
<dbReference type="AlphaFoldDB" id="G2KR97"/>
<organism evidence="1 2">
    <name type="scientific">Micavibrio aeruginosavorus (strain ARL-13)</name>
    <dbReference type="NCBI Taxonomy" id="856793"/>
    <lineage>
        <taxon>Bacteria</taxon>
        <taxon>Pseudomonadati</taxon>
        <taxon>Bdellovibrionota</taxon>
        <taxon>Bdellovibrionia</taxon>
        <taxon>Bdellovibrionales</taxon>
        <taxon>Pseudobdellovibrionaceae</taxon>
        <taxon>Micavibrio</taxon>
    </lineage>
</organism>